<dbReference type="AlphaFoldDB" id="A0A9W9P9L6"/>
<evidence type="ECO:0000313" key="1">
    <source>
        <dbReference type="EMBL" id="KAJ5240362.1"/>
    </source>
</evidence>
<dbReference type="OrthoDB" id="5401486at2759"/>
<dbReference type="EMBL" id="JAPQKT010000002">
    <property type="protein sequence ID" value="KAJ5240362.1"/>
    <property type="molecule type" value="Genomic_DNA"/>
</dbReference>
<keyword evidence="2" id="KW-1185">Reference proteome</keyword>
<organism evidence="1 2">
    <name type="scientific">Penicillium citrinum</name>
    <dbReference type="NCBI Taxonomy" id="5077"/>
    <lineage>
        <taxon>Eukaryota</taxon>
        <taxon>Fungi</taxon>
        <taxon>Dikarya</taxon>
        <taxon>Ascomycota</taxon>
        <taxon>Pezizomycotina</taxon>
        <taxon>Eurotiomycetes</taxon>
        <taxon>Eurotiomycetidae</taxon>
        <taxon>Eurotiales</taxon>
        <taxon>Aspergillaceae</taxon>
        <taxon>Penicillium</taxon>
    </lineage>
</organism>
<protein>
    <submittedName>
        <fullName evidence="1">Uncharacterized protein</fullName>
    </submittedName>
</protein>
<name>A0A9W9P9L6_PENCI</name>
<proteinExistence type="predicted"/>
<reference evidence="1" key="2">
    <citation type="journal article" date="2023" name="IMA Fungus">
        <title>Comparative genomic study of the Penicillium genus elucidates a diverse pangenome and 15 lateral gene transfer events.</title>
        <authorList>
            <person name="Petersen C."/>
            <person name="Sorensen T."/>
            <person name="Nielsen M.R."/>
            <person name="Sondergaard T.E."/>
            <person name="Sorensen J.L."/>
            <person name="Fitzpatrick D.A."/>
            <person name="Frisvad J.C."/>
            <person name="Nielsen K.L."/>
        </authorList>
    </citation>
    <scope>NUCLEOTIDE SEQUENCE</scope>
    <source>
        <strain evidence="1">IBT 23319</strain>
    </source>
</reference>
<dbReference type="Proteomes" id="UP001147733">
    <property type="component" value="Unassembled WGS sequence"/>
</dbReference>
<dbReference type="GeneID" id="81380040"/>
<dbReference type="RefSeq" id="XP_056503367.1">
    <property type="nucleotide sequence ID" value="XM_056640873.1"/>
</dbReference>
<evidence type="ECO:0000313" key="2">
    <source>
        <dbReference type="Proteomes" id="UP001147733"/>
    </source>
</evidence>
<sequence length="131" mass="15393">MDQPHSQNVYEGYLFFKANPLPGHRPTWYRVERSRIDFTQVELYRMIYTRAFKISAAKQYWALSTQLRLQVDQLVHERCQQDRCVEWSCAYAEEHKRVAGGRDIISHSPETIAMQTIGHENPPENPDGRLS</sequence>
<accession>A0A9W9P9L6</accession>
<comment type="caution">
    <text evidence="1">The sequence shown here is derived from an EMBL/GenBank/DDBJ whole genome shotgun (WGS) entry which is preliminary data.</text>
</comment>
<reference evidence="1" key="1">
    <citation type="submission" date="2022-11" db="EMBL/GenBank/DDBJ databases">
        <authorList>
            <person name="Petersen C."/>
        </authorList>
    </citation>
    <scope>NUCLEOTIDE SEQUENCE</scope>
    <source>
        <strain evidence="1">IBT 23319</strain>
    </source>
</reference>
<gene>
    <name evidence="1" type="ORF">N7469_001953</name>
</gene>